<evidence type="ECO:0000313" key="1">
    <source>
        <dbReference type="EMBL" id="MET1256030.1"/>
    </source>
</evidence>
<sequence length="322" mass="36613">MRTVQWGFIGCGNVTEVKSGPAYQKVDGFKVFAVMRRDQLAAQDYAKRHHITNVFSSAAELINHSQVDAVYIATPPDSHKELALQVAQVGKPCCIEKPLAPDYAQSLQIVEAFNQAQTPLWVAYYRRSLPRFNAILQKLNAGVIGQVRHYQWCLNRSANAVDLAQHYQWRTDKKIALGGYFDDLACHGLDLFAYFFGDFERVYGVAHQQQQLYSAYDSVAASWKHSQGITATANWNFGGFTRRDRVTIFGSEGEIEFSIFDEQPIVINTAEGEQFYEIENPLNIQLYHVQKIRDFLFDQQPHPSTGKSALHTSWVMEQILHS</sequence>
<dbReference type="SUPFAM" id="SSF51735">
    <property type="entry name" value="NAD(P)-binding Rossmann-fold domains"/>
    <property type="match status" value="1"/>
</dbReference>
<dbReference type="EMBL" id="JBEVCJ010000016">
    <property type="protein sequence ID" value="MET1256030.1"/>
    <property type="molecule type" value="Genomic_DNA"/>
</dbReference>
<keyword evidence="2" id="KW-1185">Reference proteome</keyword>
<dbReference type="InterPro" id="IPR000683">
    <property type="entry name" value="Gfo/Idh/MocA-like_OxRdtase_N"/>
</dbReference>
<protein>
    <submittedName>
        <fullName evidence="1">Gfo/Idh/MocA family oxidoreductase</fullName>
    </submittedName>
</protein>
<organism evidence="1 2">
    <name type="scientific">Aliikangiella maris</name>
    <dbReference type="NCBI Taxonomy" id="3162458"/>
    <lineage>
        <taxon>Bacteria</taxon>
        <taxon>Pseudomonadati</taxon>
        <taxon>Pseudomonadota</taxon>
        <taxon>Gammaproteobacteria</taxon>
        <taxon>Oceanospirillales</taxon>
        <taxon>Pleioneaceae</taxon>
        <taxon>Aliikangiella</taxon>
    </lineage>
</organism>
<gene>
    <name evidence="1" type="ORF">ABVT43_12900</name>
</gene>
<dbReference type="Pfam" id="PF01408">
    <property type="entry name" value="GFO_IDH_MocA"/>
    <property type="match status" value="1"/>
</dbReference>
<dbReference type="InterPro" id="IPR050463">
    <property type="entry name" value="Gfo/Idh/MocA_oxidrdct_glycsds"/>
</dbReference>
<dbReference type="Gene3D" id="3.30.360.10">
    <property type="entry name" value="Dihydrodipicolinate Reductase, domain 2"/>
    <property type="match status" value="1"/>
</dbReference>
<dbReference type="InterPro" id="IPR036291">
    <property type="entry name" value="NAD(P)-bd_dom_sf"/>
</dbReference>
<dbReference type="InterPro" id="IPR055170">
    <property type="entry name" value="GFO_IDH_MocA-like_dom"/>
</dbReference>
<name>A0ABV2BVT6_9GAMM</name>
<dbReference type="Proteomes" id="UP001548189">
    <property type="component" value="Unassembled WGS sequence"/>
</dbReference>
<reference evidence="1 2" key="1">
    <citation type="submission" date="2024-06" db="EMBL/GenBank/DDBJ databases">
        <authorList>
            <person name="Li F."/>
        </authorList>
    </citation>
    <scope>NUCLEOTIDE SEQUENCE [LARGE SCALE GENOMIC DNA]</scope>
    <source>
        <strain evidence="1 2">GXAS 311</strain>
    </source>
</reference>
<dbReference type="Pfam" id="PF22725">
    <property type="entry name" value="GFO_IDH_MocA_C3"/>
    <property type="match status" value="1"/>
</dbReference>
<proteinExistence type="predicted"/>
<accession>A0ABV2BVT6</accession>
<comment type="caution">
    <text evidence="1">The sequence shown here is derived from an EMBL/GenBank/DDBJ whole genome shotgun (WGS) entry which is preliminary data.</text>
</comment>
<dbReference type="SUPFAM" id="SSF55347">
    <property type="entry name" value="Glyceraldehyde-3-phosphate dehydrogenase-like, C-terminal domain"/>
    <property type="match status" value="1"/>
</dbReference>
<evidence type="ECO:0000313" key="2">
    <source>
        <dbReference type="Proteomes" id="UP001548189"/>
    </source>
</evidence>
<dbReference type="PANTHER" id="PTHR43818:SF11">
    <property type="entry name" value="BCDNA.GH03377"/>
    <property type="match status" value="1"/>
</dbReference>
<dbReference type="Gene3D" id="3.40.50.720">
    <property type="entry name" value="NAD(P)-binding Rossmann-like Domain"/>
    <property type="match status" value="1"/>
</dbReference>
<dbReference type="PANTHER" id="PTHR43818">
    <property type="entry name" value="BCDNA.GH03377"/>
    <property type="match status" value="1"/>
</dbReference>